<keyword evidence="1" id="KW-1133">Transmembrane helix</keyword>
<keyword evidence="1" id="KW-0472">Membrane</keyword>
<evidence type="ECO:0000256" key="1">
    <source>
        <dbReference type="SAM" id="Phobius"/>
    </source>
</evidence>
<feature type="transmembrane region" description="Helical" evidence="1">
    <location>
        <begin position="51"/>
        <end position="71"/>
    </location>
</feature>
<dbReference type="InterPro" id="IPR021836">
    <property type="entry name" value="DUF3429"/>
</dbReference>
<sequence>MSTLAHPLPDASRAPDFARALAYLGLLPFVLPTATLLLGPAGWHAAALDALRAYGAVILSFLGAVHWGLGLREPALAQRWHVFGWGVLPALTGWIALLLPVGGGLTLLIGGYVLQYGADRHATLLDALPLWYERLRLRLSVVMLGCLVLARVAP</sequence>
<name>A0A4V2SD10_9GAMM</name>
<dbReference type="PANTHER" id="PTHR15887:SF1">
    <property type="entry name" value="TRANSMEMBRANE PROTEIN 69"/>
    <property type="match status" value="1"/>
</dbReference>
<dbReference type="Proteomes" id="UP000295765">
    <property type="component" value="Unassembled WGS sequence"/>
</dbReference>
<feature type="transmembrane region" description="Helical" evidence="1">
    <location>
        <begin position="91"/>
        <end position="114"/>
    </location>
</feature>
<keyword evidence="1" id="KW-0812">Transmembrane</keyword>
<evidence type="ECO:0000313" key="2">
    <source>
        <dbReference type="EMBL" id="TCO81470.1"/>
    </source>
</evidence>
<dbReference type="Pfam" id="PF11911">
    <property type="entry name" value="DUF3429"/>
    <property type="match status" value="1"/>
</dbReference>
<feature type="transmembrane region" description="Helical" evidence="1">
    <location>
        <begin position="20"/>
        <end position="39"/>
    </location>
</feature>
<protein>
    <submittedName>
        <fullName evidence="2">Uncharacterized protein DUF3429</fullName>
    </submittedName>
</protein>
<dbReference type="EMBL" id="SLWY01000008">
    <property type="protein sequence ID" value="TCO81470.1"/>
    <property type="molecule type" value="Genomic_DNA"/>
</dbReference>
<dbReference type="AlphaFoldDB" id="A0A4V2SD10"/>
<reference evidence="2 3" key="1">
    <citation type="submission" date="2019-03" db="EMBL/GenBank/DDBJ databases">
        <title>Genomic Encyclopedia of Type Strains, Phase IV (KMG-IV): sequencing the most valuable type-strain genomes for metagenomic binning, comparative biology and taxonomic classification.</title>
        <authorList>
            <person name="Goeker M."/>
        </authorList>
    </citation>
    <scope>NUCLEOTIDE SEQUENCE [LARGE SCALE GENOMIC DNA]</scope>
    <source>
        <strain evidence="2 3">DSM 25287</strain>
    </source>
</reference>
<evidence type="ECO:0000313" key="3">
    <source>
        <dbReference type="Proteomes" id="UP000295765"/>
    </source>
</evidence>
<accession>A0A4V2SD10</accession>
<dbReference type="RefSeq" id="WP_132541400.1">
    <property type="nucleotide sequence ID" value="NZ_SLWY01000008.1"/>
</dbReference>
<dbReference type="OrthoDB" id="8591832at2"/>
<comment type="caution">
    <text evidence="2">The sequence shown here is derived from an EMBL/GenBank/DDBJ whole genome shotgun (WGS) entry which is preliminary data.</text>
</comment>
<keyword evidence="3" id="KW-1185">Reference proteome</keyword>
<proteinExistence type="predicted"/>
<organism evidence="2 3">
    <name type="scientific">Plasticicumulans lactativorans</name>
    <dbReference type="NCBI Taxonomy" id="1133106"/>
    <lineage>
        <taxon>Bacteria</taxon>
        <taxon>Pseudomonadati</taxon>
        <taxon>Pseudomonadota</taxon>
        <taxon>Gammaproteobacteria</taxon>
        <taxon>Candidatus Competibacteraceae</taxon>
        <taxon>Plasticicumulans</taxon>
    </lineage>
</organism>
<gene>
    <name evidence="2" type="ORF">EV699_108101</name>
</gene>
<dbReference type="PANTHER" id="PTHR15887">
    <property type="entry name" value="TRANSMEMBRANE PROTEIN 69"/>
    <property type="match status" value="1"/>
</dbReference>